<dbReference type="RefSeq" id="WP_101110526.1">
    <property type="nucleotide sequence ID" value="NZ_AP025145.1"/>
</dbReference>
<evidence type="ECO:0000313" key="1">
    <source>
        <dbReference type="EMBL" id="GLQ76333.1"/>
    </source>
</evidence>
<sequence length="120" mass="13996">MSQTSVEQKRRYYRLRYPKQERPVLRIKDQYYHICEVSEKGIRVLMANVASLYRGLSIAGTLRLHGNTHISVEGAVLRFDNDEVIFQLSKGPSLKNMVEEQRHIRKKYPTFFSKRGPVAA</sequence>
<comment type="caution">
    <text evidence="1">The sequence shown here is derived from an EMBL/GenBank/DDBJ whole genome shotgun (WGS) entry which is preliminary data.</text>
</comment>
<evidence type="ECO:0008006" key="3">
    <source>
        <dbReference type="Google" id="ProtNLM"/>
    </source>
</evidence>
<dbReference type="Proteomes" id="UP001156690">
    <property type="component" value="Unassembled WGS sequence"/>
</dbReference>
<name>A0AAV5P0I5_9VIBR</name>
<protein>
    <recommendedName>
        <fullName evidence="3">PilZ domain-containing protein</fullName>
    </recommendedName>
</protein>
<organism evidence="1 2">
    <name type="scientific">Vibrio penaeicida</name>
    <dbReference type="NCBI Taxonomy" id="104609"/>
    <lineage>
        <taxon>Bacteria</taxon>
        <taxon>Pseudomonadati</taxon>
        <taxon>Pseudomonadota</taxon>
        <taxon>Gammaproteobacteria</taxon>
        <taxon>Vibrionales</taxon>
        <taxon>Vibrionaceae</taxon>
        <taxon>Vibrio</taxon>
    </lineage>
</organism>
<evidence type="ECO:0000313" key="2">
    <source>
        <dbReference type="Proteomes" id="UP001156690"/>
    </source>
</evidence>
<dbReference type="EMBL" id="BSNX01000075">
    <property type="protein sequence ID" value="GLQ76333.1"/>
    <property type="molecule type" value="Genomic_DNA"/>
</dbReference>
<accession>A0AAV5P0I5</accession>
<reference evidence="2" key="1">
    <citation type="journal article" date="2019" name="Int. J. Syst. Evol. Microbiol.">
        <title>The Global Catalogue of Microorganisms (GCM) 10K type strain sequencing project: providing services to taxonomists for standard genome sequencing and annotation.</title>
        <authorList>
            <consortium name="The Broad Institute Genomics Platform"/>
            <consortium name="The Broad Institute Genome Sequencing Center for Infectious Disease"/>
            <person name="Wu L."/>
            <person name="Ma J."/>
        </authorList>
    </citation>
    <scope>NUCLEOTIDE SEQUENCE [LARGE SCALE GENOMIC DNA]</scope>
    <source>
        <strain evidence="2">NBRC 15640</strain>
    </source>
</reference>
<proteinExistence type="predicted"/>
<keyword evidence="2" id="KW-1185">Reference proteome</keyword>
<dbReference type="AlphaFoldDB" id="A0AAV5P0I5"/>
<gene>
    <name evidence="1" type="ORF">GCM10007932_56960</name>
</gene>